<dbReference type="PROSITE" id="PS50262">
    <property type="entry name" value="G_PROTEIN_RECEP_F1_2"/>
    <property type="match status" value="1"/>
</dbReference>
<feature type="transmembrane region" description="Helical" evidence="8">
    <location>
        <begin position="150"/>
        <end position="174"/>
    </location>
</feature>
<feature type="transmembrane region" description="Helical" evidence="8">
    <location>
        <begin position="77"/>
        <end position="100"/>
    </location>
</feature>
<evidence type="ECO:0000256" key="2">
    <source>
        <dbReference type="ARBA" id="ARBA00022692"/>
    </source>
</evidence>
<comment type="subcellular location">
    <subcellularLocation>
        <location evidence="1">Membrane</location>
        <topology evidence="1">Multi-pass membrane protein</topology>
    </subcellularLocation>
</comment>
<evidence type="ECO:0000256" key="1">
    <source>
        <dbReference type="ARBA" id="ARBA00004141"/>
    </source>
</evidence>
<keyword evidence="2 8" id="KW-0812">Transmembrane</keyword>
<dbReference type="Proteomes" id="UP000076420">
    <property type="component" value="Unassembled WGS sequence"/>
</dbReference>
<keyword evidence="3 8" id="KW-1133">Transmembrane helix</keyword>
<feature type="transmembrane region" description="Helical" evidence="8">
    <location>
        <begin position="265"/>
        <end position="285"/>
    </location>
</feature>
<evidence type="ECO:0000313" key="10">
    <source>
        <dbReference type="EnsemblMetazoa" id="BGLB033302-PA"/>
    </source>
</evidence>
<keyword evidence="7" id="KW-0807">Transducer</keyword>
<dbReference type="InterPro" id="IPR019430">
    <property type="entry name" value="7TM_GPCR_serpentine_rcpt_Srx"/>
</dbReference>
<accession>A0A2C9LPD4</accession>
<dbReference type="VEuPathDB" id="VectorBase:BGLAX_034239"/>
<evidence type="ECO:0000259" key="9">
    <source>
        <dbReference type="PROSITE" id="PS50262"/>
    </source>
</evidence>
<feature type="transmembrane region" description="Helical" evidence="8">
    <location>
        <begin position="112"/>
        <end position="138"/>
    </location>
</feature>
<feature type="transmembrane region" description="Helical" evidence="8">
    <location>
        <begin position="213"/>
        <end position="235"/>
    </location>
</feature>
<evidence type="ECO:0000256" key="3">
    <source>
        <dbReference type="ARBA" id="ARBA00022989"/>
    </source>
</evidence>
<dbReference type="SUPFAM" id="SSF81321">
    <property type="entry name" value="Family A G protein-coupled receptor-like"/>
    <property type="match status" value="1"/>
</dbReference>
<evidence type="ECO:0000313" key="11">
    <source>
        <dbReference type="Proteomes" id="UP000076420"/>
    </source>
</evidence>
<evidence type="ECO:0000256" key="4">
    <source>
        <dbReference type="ARBA" id="ARBA00023040"/>
    </source>
</evidence>
<evidence type="ECO:0000256" key="6">
    <source>
        <dbReference type="ARBA" id="ARBA00023170"/>
    </source>
</evidence>
<dbReference type="KEGG" id="bgt:106058035"/>
<sequence length="348" mass="39356">MESNSSLTSSIYETFSKGHDLIDSSILPSMMVVTLALGVILQALGACMNGINVVVFFRLGLKDSVGLSFFVLSMSDFVYMLCNVVGTNVCLLVSMFYSGMPWANDFGTFGNFFIWYIVVFKDYTLTVSAFIALARCCLVALPFHFKSVFTLYRTCISLVAIFLFMILIHIPMLFTQGLELVFDSRTNGTRLVTWQGPYRKDTLAFHDLVVRNIVPYFCIIVIALCLIILSAKLITASKFRKGLSKNHKTSAKSSERDLSSRDVRVIKAVCFISGSYFLGFLPTAMQSFFRAIFPEFNIGRTYTTSFYLVLFIAVTVSHFNSAINIVFYWMFNTRFREHLTQMLTQVFG</sequence>
<dbReference type="GO" id="GO:0004930">
    <property type="term" value="F:G protein-coupled receptor activity"/>
    <property type="evidence" value="ECO:0007669"/>
    <property type="project" value="UniProtKB-KW"/>
</dbReference>
<keyword evidence="6" id="KW-0675">Receptor</keyword>
<dbReference type="EnsemblMetazoa" id="BGLB033302-RA">
    <property type="protein sequence ID" value="BGLB033302-PA"/>
    <property type="gene ID" value="BGLB033302"/>
</dbReference>
<feature type="transmembrane region" description="Helical" evidence="8">
    <location>
        <begin position="30"/>
        <end position="57"/>
    </location>
</feature>
<dbReference type="Gene3D" id="1.20.1070.10">
    <property type="entry name" value="Rhodopsin 7-helix transmembrane proteins"/>
    <property type="match status" value="1"/>
</dbReference>
<proteinExistence type="predicted"/>
<evidence type="ECO:0000256" key="7">
    <source>
        <dbReference type="ARBA" id="ARBA00023224"/>
    </source>
</evidence>
<feature type="transmembrane region" description="Helical" evidence="8">
    <location>
        <begin position="305"/>
        <end position="331"/>
    </location>
</feature>
<keyword evidence="5 8" id="KW-0472">Membrane</keyword>
<name>A0A2C9LPD4_BIOGL</name>
<feature type="domain" description="G-protein coupled receptors family 1 profile" evidence="9">
    <location>
        <begin position="48"/>
        <end position="328"/>
    </location>
</feature>
<evidence type="ECO:0000256" key="5">
    <source>
        <dbReference type="ARBA" id="ARBA00023136"/>
    </source>
</evidence>
<dbReference type="InterPro" id="IPR017452">
    <property type="entry name" value="GPCR_Rhodpsn_7TM"/>
</dbReference>
<dbReference type="AlphaFoldDB" id="A0A2C9LPD4"/>
<reference evidence="10" key="1">
    <citation type="submission" date="2020-05" db="UniProtKB">
        <authorList>
            <consortium name="EnsemblMetazoa"/>
        </authorList>
    </citation>
    <scope>IDENTIFICATION</scope>
    <source>
        <strain evidence="10">BB02</strain>
    </source>
</reference>
<gene>
    <name evidence="10" type="primary">106058035</name>
</gene>
<dbReference type="PANTHER" id="PTHR45695:SF9">
    <property type="entry name" value="LEUCOKININ RECEPTOR"/>
    <property type="match status" value="1"/>
</dbReference>
<protein>
    <recommendedName>
        <fullName evidence="9">G-protein coupled receptors family 1 profile domain-containing protein</fullName>
    </recommendedName>
</protein>
<keyword evidence="4" id="KW-0297">G-protein coupled receptor</keyword>
<dbReference type="VEuPathDB" id="VectorBase:BGLB033302"/>
<dbReference type="Pfam" id="PF10328">
    <property type="entry name" value="7TM_GPCR_Srx"/>
    <property type="match status" value="1"/>
</dbReference>
<evidence type="ECO:0000256" key="8">
    <source>
        <dbReference type="SAM" id="Phobius"/>
    </source>
</evidence>
<organism evidence="10 11">
    <name type="scientific">Biomphalaria glabrata</name>
    <name type="common">Bloodfluke planorb</name>
    <name type="synonym">Freshwater snail</name>
    <dbReference type="NCBI Taxonomy" id="6526"/>
    <lineage>
        <taxon>Eukaryota</taxon>
        <taxon>Metazoa</taxon>
        <taxon>Spiralia</taxon>
        <taxon>Lophotrochozoa</taxon>
        <taxon>Mollusca</taxon>
        <taxon>Gastropoda</taxon>
        <taxon>Heterobranchia</taxon>
        <taxon>Euthyneura</taxon>
        <taxon>Panpulmonata</taxon>
        <taxon>Hygrophila</taxon>
        <taxon>Lymnaeoidea</taxon>
        <taxon>Planorbidae</taxon>
        <taxon>Biomphalaria</taxon>
    </lineage>
</organism>
<dbReference type="GO" id="GO:0005886">
    <property type="term" value="C:plasma membrane"/>
    <property type="evidence" value="ECO:0007669"/>
    <property type="project" value="TreeGrafter"/>
</dbReference>
<dbReference type="PANTHER" id="PTHR45695">
    <property type="entry name" value="LEUCOKININ RECEPTOR-RELATED"/>
    <property type="match status" value="1"/>
</dbReference>